<name>A0AB34IDT2_PRYPA</name>
<gene>
    <name evidence="2" type="ORF">AB1Y20_016306</name>
</gene>
<reference evidence="2 3" key="1">
    <citation type="journal article" date="2024" name="Science">
        <title>Giant polyketide synthase enzymes in the biosynthesis of giant marine polyether toxins.</title>
        <authorList>
            <person name="Fallon T.R."/>
            <person name="Shende V.V."/>
            <person name="Wierzbicki I.H."/>
            <person name="Pendleton A.L."/>
            <person name="Watervoot N.F."/>
            <person name="Auber R.P."/>
            <person name="Gonzalez D.J."/>
            <person name="Wisecaver J.H."/>
            <person name="Moore B.S."/>
        </authorList>
    </citation>
    <scope>NUCLEOTIDE SEQUENCE [LARGE SCALE GENOMIC DNA]</scope>
    <source>
        <strain evidence="2 3">12B1</strain>
    </source>
</reference>
<organism evidence="2 3">
    <name type="scientific">Prymnesium parvum</name>
    <name type="common">Toxic golden alga</name>
    <dbReference type="NCBI Taxonomy" id="97485"/>
    <lineage>
        <taxon>Eukaryota</taxon>
        <taxon>Haptista</taxon>
        <taxon>Haptophyta</taxon>
        <taxon>Prymnesiophyceae</taxon>
        <taxon>Prymnesiales</taxon>
        <taxon>Prymnesiaceae</taxon>
        <taxon>Prymnesium</taxon>
    </lineage>
</organism>
<dbReference type="EMBL" id="JBGBPQ010000029">
    <property type="protein sequence ID" value="KAL1496350.1"/>
    <property type="molecule type" value="Genomic_DNA"/>
</dbReference>
<proteinExistence type="predicted"/>
<evidence type="ECO:0000313" key="3">
    <source>
        <dbReference type="Proteomes" id="UP001515480"/>
    </source>
</evidence>
<feature type="region of interest" description="Disordered" evidence="1">
    <location>
        <begin position="42"/>
        <end position="61"/>
    </location>
</feature>
<comment type="caution">
    <text evidence="2">The sequence shown here is derived from an EMBL/GenBank/DDBJ whole genome shotgun (WGS) entry which is preliminary data.</text>
</comment>
<evidence type="ECO:0000313" key="2">
    <source>
        <dbReference type="EMBL" id="KAL1496350.1"/>
    </source>
</evidence>
<evidence type="ECO:0008006" key="4">
    <source>
        <dbReference type="Google" id="ProtNLM"/>
    </source>
</evidence>
<protein>
    <recommendedName>
        <fullName evidence="4">DUF218 domain-containing protein</fullName>
    </recommendedName>
</protein>
<dbReference type="AlphaFoldDB" id="A0AB34IDT2"/>
<dbReference type="Proteomes" id="UP001515480">
    <property type="component" value="Unassembled WGS sequence"/>
</dbReference>
<keyword evidence="3" id="KW-1185">Reference proteome</keyword>
<evidence type="ECO:0000256" key="1">
    <source>
        <dbReference type="SAM" id="MobiDB-lite"/>
    </source>
</evidence>
<accession>A0AB34IDT2</accession>
<sequence length="364" mass="38904">MLLVFHFHRLSLDDISLDPPLTVHPLESLPHARTLRHSISSPFATAGEKPPARAARHHPTPRARVYCCSPSRHEDQVLSAISAYLEERGRSPLALLGEHLRTMGLSLPEKQSLSQFVAARPHVLTLSGSANSRKVGLAGRSTADALAAAAADVLRAHGPMTAAELKIRLSEGGRHIPALSTLLRRRGEMFAFEDGAVSARGAPARDGGAPAPLVRLRALALPSAIDAPLAAAAARAAEVVAIDLDNKAFALERAVHRAACTPGVLVLAFCSRAHNPRLSESCAAGAKKLASEGRMRLVMPTRDTKNAADFVMSFWMGWVHAQASSSTKFTLISTDMHLERTVVDTLRREGRSVSVADHSTDAPC</sequence>